<accession>A0A8H6U3L3</accession>
<feature type="compositionally biased region" description="Basic residues" evidence="1">
    <location>
        <begin position="68"/>
        <end position="83"/>
    </location>
</feature>
<dbReference type="AlphaFoldDB" id="A0A8H6U3L3"/>
<evidence type="ECO:0000313" key="3">
    <source>
        <dbReference type="Proteomes" id="UP000623467"/>
    </source>
</evidence>
<proteinExistence type="predicted"/>
<evidence type="ECO:0000313" key="2">
    <source>
        <dbReference type="EMBL" id="KAF7328309.1"/>
    </source>
</evidence>
<keyword evidence="3" id="KW-1185">Reference proteome</keyword>
<feature type="region of interest" description="Disordered" evidence="1">
    <location>
        <begin position="68"/>
        <end position="92"/>
    </location>
</feature>
<sequence length="378" mass="41761">MPFGRMYSGMDHVFVPACAAVARIKKANSALCDVPRCFDDGCVRFALKLEATPVPWRSSVRSACTRGRRRFGARSPHRPRRHSYPTNESAAKEMTIHQISGRKGDNLASERNMELLYYSLDPPATHLKLMKLSKVKVGFINPLFALKSRGGPPQDDALLSQRRRIVLAPPTSVPTPSGIRNRASRAPGHGEPSRRAVVRPKEDVDHHCTRTLLDEMNRELLLDVHEPLQPSSDVLDPPHSFLPPYDAAATTWTLRLEAALHLSPGVGNFSNIGTQSQIGCSCRSRTSEGGRYPSAPSSSLRQGGLCKIGGFSLDLVLQPLPFTHAGVDVFMSVLCCARRRLHRGLQLKNPLERRQHSYPTYPLPASWSSMLLVSVTPL</sequence>
<organism evidence="2 3">
    <name type="scientific">Mycena sanguinolenta</name>
    <dbReference type="NCBI Taxonomy" id="230812"/>
    <lineage>
        <taxon>Eukaryota</taxon>
        <taxon>Fungi</taxon>
        <taxon>Dikarya</taxon>
        <taxon>Basidiomycota</taxon>
        <taxon>Agaricomycotina</taxon>
        <taxon>Agaricomycetes</taxon>
        <taxon>Agaricomycetidae</taxon>
        <taxon>Agaricales</taxon>
        <taxon>Marasmiineae</taxon>
        <taxon>Mycenaceae</taxon>
        <taxon>Mycena</taxon>
    </lineage>
</organism>
<protein>
    <submittedName>
        <fullName evidence="2">Uncharacterized protein</fullName>
    </submittedName>
</protein>
<name>A0A8H6U3L3_9AGAR</name>
<comment type="caution">
    <text evidence="2">The sequence shown here is derived from an EMBL/GenBank/DDBJ whole genome shotgun (WGS) entry which is preliminary data.</text>
</comment>
<reference evidence="2" key="1">
    <citation type="submission" date="2020-05" db="EMBL/GenBank/DDBJ databases">
        <title>Mycena genomes resolve the evolution of fungal bioluminescence.</title>
        <authorList>
            <person name="Tsai I.J."/>
        </authorList>
    </citation>
    <scope>NUCLEOTIDE SEQUENCE</scope>
    <source>
        <strain evidence="2">160909Yilan</strain>
    </source>
</reference>
<evidence type="ECO:0000256" key="1">
    <source>
        <dbReference type="SAM" id="MobiDB-lite"/>
    </source>
</evidence>
<feature type="region of interest" description="Disordered" evidence="1">
    <location>
        <begin position="169"/>
        <end position="203"/>
    </location>
</feature>
<dbReference type="Proteomes" id="UP000623467">
    <property type="component" value="Unassembled WGS sequence"/>
</dbReference>
<dbReference type="EMBL" id="JACAZH010000081">
    <property type="protein sequence ID" value="KAF7328309.1"/>
    <property type="molecule type" value="Genomic_DNA"/>
</dbReference>
<feature type="compositionally biased region" description="Basic and acidic residues" evidence="1">
    <location>
        <begin position="191"/>
        <end position="203"/>
    </location>
</feature>
<gene>
    <name evidence="2" type="ORF">MSAN_02485600</name>
</gene>